<dbReference type="Proteomes" id="UP001230156">
    <property type="component" value="Unassembled WGS sequence"/>
</dbReference>
<evidence type="ECO:0000313" key="4">
    <source>
        <dbReference type="EMBL" id="MDQ7246985.1"/>
    </source>
</evidence>
<sequence length="354" mass="40042">MRDYSLLGPENAAAVAKGLAGGKWYRCAVPRETLQVLMQRRDGPAIRDTILWLALLIGCGAGAIAFWGSVWCLPFFLCYGVLYGSATDSRWHECGHASAFKTRWMNNAVYQLACFMIMREPEIWRWSHTRHHADTIIVGRDPEIQQPRPPSLLKVFLNFFGVIGTPIAIRKMLIHASGRMLADEKTYVPETLWPKVARTARIWLAIHIASIGTAIVLQSWLPVLLVGALPTMYGGWLQVAFGMTQHLGMAEDVLDHRLSARTVMMNPVFRFLYLNMNYHIEHHMFPMVPYHNLPKLHEAMRHDTPEPCKSTLHAFAEIISALIRQQRDPGYTIRRPLPSSASPYQPAPLAVPAE</sequence>
<evidence type="ECO:0000259" key="3">
    <source>
        <dbReference type="Pfam" id="PF00487"/>
    </source>
</evidence>
<dbReference type="PANTHER" id="PTHR19353">
    <property type="entry name" value="FATTY ACID DESATURASE 2"/>
    <property type="match status" value="1"/>
</dbReference>
<dbReference type="PANTHER" id="PTHR19353:SF19">
    <property type="entry name" value="DELTA(5) FATTY ACID DESATURASE C-RELATED"/>
    <property type="match status" value="1"/>
</dbReference>
<dbReference type="InterPro" id="IPR012171">
    <property type="entry name" value="Fatty_acid_desaturase"/>
</dbReference>
<evidence type="ECO:0000313" key="5">
    <source>
        <dbReference type="Proteomes" id="UP001230156"/>
    </source>
</evidence>
<evidence type="ECO:0000256" key="1">
    <source>
        <dbReference type="SAM" id="MobiDB-lite"/>
    </source>
</evidence>
<keyword evidence="2" id="KW-1133">Transmembrane helix</keyword>
<feature type="region of interest" description="Disordered" evidence="1">
    <location>
        <begin position="331"/>
        <end position="354"/>
    </location>
</feature>
<dbReference type="RefSeq" id="WP_379954396.1">
    <property type="nucleotide sequence ID" value="NZ_JAUYVI010000002.1"/>
</dbReference>
<keyword evidence="5" id="KW-1185">Reference proteome</keyword>
<reference evidence="5" key="1">
    <citation type="submission" date="2023-08" db="EMBL/GenBank/DDBJ databases">
        <title>Rhodospirillaceae gen. nov., a novel taxon isolated from the Yangtze River Yuezi River estuary sludge.</title>
        <authorList>
            <person name="Ruan L."/>
        </authorList>
    </citation>
    <scope>NUCLEOTIDE SEQUENCE [LARGE SCALE GENOMIC DNA]</scope>
    <source>
        <strain evidence="5">R-7</strain>
    </source>
</reference>
<feature type="transmembrane region" description="Helical" evidence="2">
    <location>
        <begin position="50"/>
        <end position="82"/>
    </location>
</feature>
<dbReference type="EMBL" id="JAUYVI010000002">
    <property type="protein sequence ID" value="MDQ7246985.1"/>
    <property type="molecule type" value="Genomic_DNA"/>
</dbReference>
<dbReference type="Pfam" id="PF00487">
    <property type="entry name" value="FA_desaturase"/>
    <property type="match status" value="1"/>
</dbReference>
<dbReference type="CDD" id="cd03511">
    <property type="entry name" value="Rhizopine-oxygenase-like"/>
    <property type="match status" value="1"/>
</dbReference>
<proteinExistence type="predicted"/>
<keyword evidence="2" id="KW-0472">Membrane</keyword>
<gene>
    <name evidence="4" type="ORF">Q8A70_04885</name>
</gene>
<comment type="caution">
    <text evidence="4">The sequence shown here is derived from an EMBL/GenBank/DDBJ whole genome shotgun (WGS) entry which is preliminary data.</text>
</comment>
<protein>
    <submittedName>
        <fullName evidence="4">Fatty acid desaturase family protein</fullName>
    </submittedName>
</protein>
<evidence type="ECO:0000256" key="2">
    <source>
        <dbReference type="SAM" id="Phobius"/>
    </source>
</evidence>
<name>A0ABU0YGY5_9PROT</name>
<dbReference type="InterPro" id="IPR005804">
    <property type="entry name" value="FA_desaturase_dom"/>
</dbReference>
<feature type="domain" description="Fatty acid desaturase" evidence="3">
    <location>
        <begin position="71"/>
        <end position="306"/>
    </location>
</feature>
<organism evidence="4 5">
    <name type="scientific">Dongia sedimenti</name>
    <dbReference type="NCBI Taxonomy" id="3064282"/>
    <lineage>
        <taxon>Bacteria</taxon>
        <taxon>Pseudomonadati</taxon>
        <taxon>Pseudomonadota</taxon>
        <taxon>Alphaproteobacteria</taxon>
        <taxon>Rhodospirillales</taxon>
        <taxon>Dongiaceae</taxon>
        <taxon>Dongia</taxon>
    </lineage>
</organism>
<keyword evidence="2" id="KW-0812">Transmembrane</keyword>
<dbReference type="InterPro" id="IPR039393">
    <property type="entry name" value="Rhizopine-oxygenase-like"/>
</dbReference>
<accession>A0ABU0YGY5</accession>